<name>A0ABV4NT09_9GAMM</name>
<dbReference type="Pfam" id="PF00805">
    <property type="entry name" value="Pentapeptide"/>
    <property type="match status" value="1"/>
</dbReference>
<evidence type="ECO:0000313" key="1">
    <source>
        <dbReference type="EMBL" id="MFA0792677.1"/>
    </source>
</evidence>
<protein>
    <submittedName>
        <fullName evidence="1">Pentapeptide repeat-containing protein</fullName>
    </submittedName>
</protein>
<dbReference type="Proteomes" id="UP001569414">
    <property type="component" value="Unassembled WGS sequence"/>
</dbReference>
<comment type="caution">
    <text evidence="1">The sequence shown here is derived from an EMBL/GenBank/DDBJ whole genome shotgun (WGS) entry which is preliminary data.</text>
</comment>
<evidence type="ECO:0000313" key="2">
    <source>
        <dbReference type="Proteomes" id="UP001569414"/>
    </source>
</evidence>
<dbReference type="PANTHER" id="PTHR42999:SF1">
    <property type="entry name" value="PENTAPEPTIDE REPEAT-CONTAINING PROTEIN"/>
    <property type="match status" value="1"/>
</dbReference>
<organism evidence="1 2">
    <name type="scientific">Microbulbifer echini</name>
    <dbReference type="NCBI Taxonomy" id="1529067"/>
    <lineage>
        <taxon>Bacteria</taxon>
        <taxon>Pseudomonadati</taxon>
        <taxon>Pseudomonadota</taxon>
        <taxon>Gammaproteobacteria</taxon>
        <taxon>Cellvibrionales</taxon>
        <taxon>Microbulbiferaceae</taxon>
        <taxon>Microbulbifer</taxon>
    </lineage>
</organism>
<reference evidence="1 2" key="1">
    <citation type="submission" date="2024-08" db="EMBL/GenBank/DDBJ databases">
        <authorList>
            <person name="Ishaq N."/>
        </authorList>
    </citation>
    <scope>NUCLEOTIDE SEQUENCE [LARGE SCALE GENOMIC DNA]</scope>
    <source>
        <strain evidence="1 2">JCM 30400</strain>
    </source>
</reference>
<gene>
    <name evidence="1" type="ORF">ACCI51_19255</name>
</gene>
<proteinExistence type="predicted"/>
<dbReference type="EMBL" id="JBGMEL010000039">
    <property type="protein sequence ID" value="MFA0792677.1"/>
    <property type="molecule type" value="Genomic_DNA"/>
</dbReference>
<dbReference type="RefSeq" id="WP_371845053.1">
    <property type="nucleotide sequence ID" value="NZ_JBGMEL010000039.1"/>
</dbReference>
<dbReference type="SUPFAM" id="SSF141571">
    <property type="entry name" value="Pentapeptide repeat-like"/>
    <property type="match status" value="1"/>
</dbReference>
<dbReference type="InterPro" id="IPR052949">
    <property type="entry name" value="PA_immunity-related"/>
</dbReference>
<sequence>MSDFKSRWKTPLGIKNALEIVSALKSDQSLDEYLNDTSLSDKYSDNDRYFDQLFDLRGMVIDGQAFSNCSFSYLNLSYCIFTNCNFFKVNMFNSRMHESYFRGCEFMSCGLEAIYGCDTRFEDVNWKMSSFSSSYLIGPQLIKSSIADCDFSSSRLVSPDFTKTKIINSDFSWARVAPTESFIKAVKKNKKTINLNAVEWLSPDGKAIKNPFEKPRLFKLFGSMGDG</sequence>
<accession>A0ABV4NT09</accession>
<keyword evidence="2" id="KW-1185">Reference proteome</keyword>
<dbReference type="InterPro" id="IPR001646">
    <property type="entry name" value="5peptide_repeat"/>
</dbReference>
<dbReference type="PANTHER" id="PTHR42999">
    <property type="entry name" value="ANTIBIOTIC RESISTANCE PROTEIN MCBG"/>
    <property type="match status" value="1"/>
</dbReference>
<dbReference type="Gene3D" id="2.160.20.80">
    <property type="entry name" value="E3 ubiquitin-protein ligase SopA"/>
    <property type="match status" value="1"/>
</dbReference>